<dbReference type="EMBL" id="NKHZ01000029">
    <property type="protein sequence ID" value="PNS19912.1"/>
    <property type="molecule type" value="Genomic_DNA"/>
</dbReference>
<accession>A0A2K1QXZ1</accession>
<name>A0A2K1QXZ1_9PEZI</name>
<dbReference type="InParanoid" id="A0A2K1QXZ1"/>
<keyword evidence="2" id="KW-1185">Reference proteome</keyword>
<dbReference type="GO" id="GO:0016874">
    <property type="term" value="F:ligase activity"/>
    <property type="evidence" value="ECO:0007669"/>
    <property type="project" value="UniProtKB-KW"/>
</dbReference>
<dbReference type="Proteomes" id="UP000243797">
    <property type="component" value="Unassembled WGS sequence"/>
</dbReference>
<dbReference type="STRING" id="2082308.A0A2K1QXZ1"/>
<organism evidence="1 2">
    <name type="scientific">Sphaceloma murrayae</name>
    <dbReference type="NCBI Taxonomy" id="2082308"/>
    <lineage>
        <taxon>Eukaryota</taxon>
        <taxon>Fungi</taxon>
        <taxon>Dikarya</taxon>
        <taxon>Ascomycota</taxon>
        <taxon>Pezizomycotina</taxon>
        <taxon>Dothideomycetes</taxon>
        <taxon>Dothideomycetidae</taxon>
        <taxon>Myriangiales</taxon>
        <taxon>Elsinoaceae</taxon>
        <taxon>Sphaceloma</taxon>
    </lineage>
</organism>
<sequence>MTQAHNGMIRGLDSIHHHSVLLSSPPTVRADFLSYCQCWCESMHHHYEAEGEGFFSSVEWLSGVQGLMERNVEQHQAFTPGLRRLRLV</sequence>
<dbReference type="AlphaFoldDB" id="A0A2K1QXZ1"/>
<proteinExistence type="predicted"/>
<dbReference type="PANTHER" id="PTHR38048">
    <property type="entry name" value="EXPRESSED PROTEIN"/>
    <property type="match status" value="1"/>
</dbReference>
<evidence type="ECO:0000313" key="1">
    <source>
        <dbReference type="EMBL" id="PNS19912.1"/>
    </source>
</evidence>
<protein>
    <submittedName>
        <fullName evidence="1">Cysteine-tRNA ligase</fullName>
    </submittedName>
</protein>
<keyword evidence="1" id="KW-0436">Ligase</keyword>
<gene>
    <name evidence="1" type="ORF">CAC42_7879</name>
</gene>
<dbReference type="InterPro" id="IPR053206">
    <property type="entry name" value="Dimeric_xanthone_biosynth"/>
</dbReference>
<reference evidence="1 2" key="1">
    <citation type="submission" date="2017-06" db="EMBL/GenBank/DDBJ databases">
        <title>Draft genome sequence of a variant of Elsinoe murrayae.</title>
        <authorList>
            <person name="Cheng Q."/>
        </authorList>
    </citation>
    <scope>NUCLEOTIDE SEQUENCE [LARGE SCALE GENOMIC DNA]</scope>
    <source>
        <strain evidence="1 2">CQ-2017a</strain>
    </source>
</reference>
<dbReference type="OrthoDB" id="58416at2759"/>
<comment type="caution">
    <text evidence="1">The sequence shown here is derived from an EMBL/GenBank/DDBJ whole genome shotgun (WGS) entry which is preliminary data.</text>
</comment>
<dbReference type="PANTHER" id="PTHR38048:SF2">
    <property type="entry name" value="HEMERYTHRIN-LIKE DOMAIN-CONTAINING PROTEIN"/>
    <property type="match status" value="1"/>
</dbReference>
<evidence type="ECO:0000313" key="2">
    <source>
        <dbReference type="Proteomes" id="UP000243797"/>
    </source>
</evidence>